<dbReference type="Proteomes" id="UP001501638">
    <property type="component" value="Unassembled WGS sequence"/>
</dbReference>
<reference evidence="1 2" key="1">
    <citation type="journal article" date="2019" name="Int. J. Syst. Evol. Microbiol.">
        <title>The Global Catalogue of Microorganisms (GCM) 10K type strain sequencing project: providing services to taxonomists for standard genome sequencing and annotation.</title>
        <authorList>
            <consortium name="The Broad Institute Genomics Platform"/>
            <consortium name="The Broad Institute Genome Sequencing Center for Infectious Disease"/>
            <person name="Wu L."/>
            <person name="Ma J."/>
        </authorList>
    </citation>
    <scope>NUCLEOTIDE SEQUENCE [LARGE SCALE GENOMIC DNA]</scope>
    <source>
        <strain evidence="1 2">JCM 6305</strain>
    </source>
</reference>
<gene>
    <name evidence="1" type="ORF">GCM10010405_43100</name>
</gene>
<comment type="caution">
    <text evidence="1">The sequence shown here is derived from an EMBL/GenBank/DDBJ whole genome shotgun (WGS) entry which is preliminary data.</text>
</comment>
<evidence type="ECO:0000313" key="2">
    <source>
        <dbReference type="Proteomes" id="UP001501638"/>
    </source>
</evidence>
<protein>
    <submittedName>
        <fullName evidence="1">Uncharacterized protein</fullName>
    </submittedName>
</protein>
<accession>A0ABN3KEL5</accession>
<organism evidence="1 2">
    <name type="scientific">Streptomyces macrosporus</name>
    <dbReference type="NCBI Taxonomy" id="44032"/>
    <lineage>
        <taxon>Bacteria</taxon>
        <taxon>Bacillati</taxon>
        <taxon>Actinomycetota</taxon>
        <taxon>Actinomycetes</taxon>
        <taxon>Kitasatosporales</taxon>
        <taxon>Streptomycetaceae</taxon>
        <taxon>Streptomyces</taxon>
    </lineage>
</organism>
<sequence>MLVVGVGRGAADGGPVQQRDSGLQHLADHGFDVGVQMRQDLVRAPVDVVGGRQTVDPLQRRVDGHKPQVGVENGQPDRSLLDQAHRQRRSPLHLPQRGLVGGDAQGVAVPSAVLQPHVAELHHPCVAVLAPDGKTAGPAPAARHDPGEQLDRLLPVLFLEQQPGRVPAPSASWGV</sequence>
<name>A0ABN3KEL5_9ACTN</name>
<evidence type="ECO:0000313" key="1">
    <source>
        <dbReference type="EMBL" id="GAA2454642.1"/>
    </source>
</evidence>
<keyword evidence="2" id="KW-1185">Reference proteome</keyword>
<proteinExistence type="predicted"/>
<dbReference type="EMBL" id="BAAASZ010000030">
    <property type="protein sequence ID" value="GAA2454642.1"/>
    <property type="molecule type" value="Genomic_DNA"/>
</dbReference>